<dbReference type="InterPro" id="IPR009339">
    <property type="entry name" value="DUF998"/>
</dbReference>
<dbReference type="AlphaFoldDB" id="F4G3I4"/>
<dbReference type="HOGENOM" id="CLU_080422_2_0_2"/>
<evidence type="ECO:0000313" key="3">
    <source>
        <dbReference type="Proteomes" id="UP000007812"/>
    </source>
</evidence>
<feature type="transmembrane region" description="Helical" evidence="1">
    <location>
        <begin position="127"/>
        <end position="148"/>
    </location>
</feature>
<feature type="transmembrane region" description="Helical" evidence="1">
    <location>
        <begin position="73"/>
        <end position="91"/>
    </location>
</feature>
<dbReference type="Proteomes" id="UP000007812">
    <property type="component" value="Chromosome"/>
</dbReference>
<protein>
    <submittedName>
        <fullName evidence="2">Membrane protein-like protein</fullName>
    </submittedName>
</protein>
<evidence type="ECO:0000256" key="1">
    <source>
        <dbReference type="SAM" id="Phobius"/>
    </source>
</evidence>
<dbReference type="eggNOG" id="arCOG02008">
    <property type="taxonomic scope" value="Archaea"/>
</dbReference>
<dbReference type="OrthoDB" id="46160at2157"/>
<dbReference type="KEGG" id="mcn:Mcup_1249"/>
<feature type="transmembrane region" description="Helical" evidence="1">
    <location>
        <begin position="160"/>
        <end position="177"/>
    </location>
</feature>
<dbReference type="EMBL" id="CP002656">
    <property type="protein sequence ID" value="AEB95354.1"/>
    <property type="molecule type" value="Genomic_DNA"/>
</dbReference>
<dbReference type="GeneID" id="10493440"/>
<keyword evidence="3" id="KW-1185">Reference proteome</keyword>
<feature type="transmembrane region" description="Helical" evidence="1">
    <location>
        <begin position="49"/>
        <end position="68"/>
    </location>
</feature>
<keyword evidence="1" id="KW-0472">Membrane</keyword>
<name>F4G3I4_METCR</name>
<evidence type="ECO:0000313" key="2">
    <source>
        <dbReference type="EMBL" id="AEB95354.1"/>
    </source>
</evidence>
<accession>F4G3I4</accession>
<dbReference type="PATRIC" id="fig|1006006.8.peg.1245"/>
<dbReference type="Pfam" id="PF06197">
    <property type="entry name" value="DUF998"/>
    <property type="match status" value="1"/>
</dbReference>
<keyword evidence="1" id="KW-1133">Transmembrane helix</keyword>
<keyword evidence="1" id="KW-0812">Transmembrane</keyword>
<gene>
    <name evidence="2" type="ordered locus">Mcup_1249</name>
</gene>
<dbReference type="RefSeq" id="WP_013737852.1">
    <property type="nucleotide sequence ID" value="NC_015435.1"/>
</dbReference>
<reference evidence="2 3" key="1">
    <citation type="journal article" date="2011" name="J. Bacteriol.">
        <title>Complete genome sequence of Metallosphaera cuprina, a metal sulfide-oxidizing archaeon from a hot spring.</title>
        <authorList>
            <person name="Liu L.J."/>
            <person name="You X.Y."/>
            <person name="Zheng H."/>
            <person name="Wang S."/>
            <person name="Jiang C.Y."/>
            <person name="Liu S.J."/>
        </authorList>
    </citation>
    <scope>NUCLEOTIDE SEQUENCE [LARGE SCALE GENOMIC DNA]</scope>
    <source>
        <strain evidence="2 3">Ar-4</strain>
    </source>
</reference>
<feature type="transmembrane region" description="Helical" evidence="1">
    <location>
        <begin position="97"/>
        <end position="115"/>
    </location>
</feature>
<organism evidence="2 3">
    <name type="scientific">Metallosphaera cuprina (strain Ar-4)</name>
    <dbReference type="NCBI Taxonomy" id="1006006"/>
    <lineage>
        <taxon>Archaea</taxon>
        <taxon>Thermoproteota</taxon>
        <taxon>Thermoprotei</taxon>
        <taxon>Sulfolobales</taxon>
        <taxon>Sulfolobaceae</taxon>
        <taxon>Metallosphaera</taxon>
    </lineage>
</organism>
<dbReference type="STRING" id="1006006.Mcup_1249"/>
<sequence>MRNLAIGGSLLVLGVTQFWILMMMAEELYPGYNLDSNYISDLGVGRTAPIFNGSIVILGILVVLSGVFISSRLLSAFFVMGGLGMMGVGIFPETTGYPHLISAFLAFLFSSLASFPAFKLAYGVLRYLYPLLGLISLVFLALFVTHSYLSIGPGGVERFIVLPDLIWSISFGTSLVSRK</sequence>
<proteinExistence type="predicted"/>